<evidence type="ECO:0000256" key="7">
    <source>
        <dbReference type="ARBA" id="ARBA00023251"/>
    </source>
</evidence>
<feature type="transmembrane region" description="Helical" evidence="8">
    <location>
        <begin position="483"/>
        <end position="504"/>
    </location>
</feature>
<evidence type="ECO:0000256" key="2">
    <source>
        <dbReference type="ARBA" id="ARBA00022448"/>
    </source>
</evidence>
<keyword evidence="2" id="KW-0813">Transport</keyword>
<reference evidence="10 11" key="1">
    <citation type="submission" date="2019-04" db="EMBL/GenBank/DDBJ databases">
        <title>Draft genome sequences of Streptomyces avermitilis NBRC 14893.</title>
        <authorList>
            <person name="Komaki H."/>
            <person name="Tamura T."/>
            <person name="Hosoyama A."/>
        </authorList>
    </citation>
    <scope>NUCLEOTIDE SEQUENCE [LARGE SCALE GENOMIC DNA]</scope>
    <source>
        <strain evidence="10 11">NBRC 14893</strain>
    </source>
</reference>
<dbReference type="InterPro" id="IPR036259">
    <property type="entry name" value="MFS_trans_sf"/>
</dbReference>
<dbReference type="Gene3D" id="1.20.1250.20">
    <property type="entry name" value="MFS general substrate transporter like domains"/>
    <property type="match status" value="1"/>
</dbReference>
<keyword evidence="3" id="KW-1003">Cell membrane</keyword>
<dbReference type="AlphaFoldDB" id="A0A4D4M4K0"/>
<feature type="domain" description="Major facilitator superfamily (MFS) profile" evidence="9">
    <location>
        <begin position="24"/>
        <end position="511"/>
    </location>
</feature>
<dbReference type="PRINTS" id="PR01036">
    <property type="entry name" value="TCRTETB"/>
</dbReference>
<feature type="transmembrane region" description="Helical" evidence="8">
    <location>
        <begin position="316"/>
        <end position="333"/>
    </location>
</feature>
<evidence type="ECO:0000256" key="3">
    <source>
        <dbReference type="ARBA" id="ARBA00022475"/>
    </source>
</evidence>
<dbReference type="CDD" id="cd17321">
    <property type="entry name" value="MFS_MMR_MDR_like"/>
    <property type="match status" value="1"/>
</dbReference>
<keyword evidence="7" id="KW-0046">Antibiotic resistance</keyword>
<keyword evidence="6 8" id="KW-0472">Membrane</keyword>
<feature type="transmembrane region" description="Helical" evidence="8">
    <location>
        <begin position="114"/>
        <end position="136"/>
    </location>
</feature>
<dbReference type="SUPFAM" id="SSF103473">
    <property type="entry name" value="MFS general substrate transporter"/>
    <property type="match status" value="1"/>
</dbReference>
<evidence type="ECO:0000256" key="5">
    <source>
        <dbReference type="ARBA" id="ARBA00022989"/>
    </source>
</evidence>
<evidence type="ECO:0000259" key="9">
    <source>
        <dbReference type="PROSITE" id="PS50850"/>
    </source>
</evidence>
<comment type="caution">
    <text evidence="10">The sequence shown here is derived from an EMBL/GenBank/DDBJ whole genome shotgun (WGS) entry which is preliminary data.</text>
</comment>
<evidence type="ECO:0000313" key="10">
    <source>
        <dbReference type="EMBL" id="GDY66790.1"/>
    </source>
</evidence>
<dbReference type="Gene3D" id="1.20.1720.10">
    <property type="entry name" value="Multidrug resistance protein D"/>
    <property type="match status" value="1"/>
</dbReference>
<feature type="transmembrane region" description="Helical" evidence="8">
    <location>
        <begin position="371"/>
        <end position="391"/>
    </location>
</feature>
<protein>
    <submittedName>
        <fullName evidence="10">MFS transporter</fullName>
    </submittedName>
</protein>
<evidence type="ECO:0000256" key="1">
    <source>
        <dbReference type="ARBA" id="ARBA00004651"/>
    </source>
</evidence>
<organism evidence="10 11">
    <name type="scientific">Streptomyces avermitilis</name>
    <dbReference type="NCBI Taxonomy" id="33903"/>
    <lineage>
        <taxon>Bacteria</taxon>
        <taxon>Bacillati</taxon>
        <taxon>Actinomycetota</taxon>
        <taxon>Actinomycetes</taxon>
        <taxon>Kitasatosporales</taxon>
        <taxon>Streptomycetaceae</taxon>
        <taxon>Streptomyces</taxon>
    </lineage>
</organism>
<dbReference type="EMBL" id="BJHX01000001">
    <property type="protein sequence ID" value="GDY66790.1"/>
    <property type="molecule type" value="Genomic_DNA"/>
</dbReference>
<feature type="transmembrane region" description="Helical" evidence="8">
    <location>
        <begin position="90"/>
        <end position="108"/>
    </location>
</feature>
<feature type="transmembrane region" description="Helical" evidence="8">
    <location>
        <begin position="412"/>
        <end position="433"/>
    </location>
</feature>
<sequence length="535" mass="55182">MSGTTTAAARCRRETGPGANRWVVLVVLCVSLLLVALDATVLHVAVPAVTEDLKPGAIELLWIVDIYPLVCASLLILFGTLGDRVGRRRILLLGYGLFGVASGIAALADSAQVLIGARALLGVGGAMIMPATLSILRQVFPDRRERALAIGIWSAVAAVGAAVGPLLGGFLLEHFWWGSVFLINIPLMLISLPVGRLLLPESKGDRDGPWDVVGALMAAAGLFGAVLGVKRLGGGEPPLSPFTVVPLVVGAALLVAFVRRQRRRAHPLVDLRMFARPAFSTSVGCIVLAMLALVGLELIAAQYLQLVLGLSPLETGLRLLPLTIAAMAAGLVGSNMLHRFGPRRMVVFGFCLTAGSVVTLTAMGAEDNTGLLLFGFLLLGFGLETTLFGAYESMLSEAPQEQAGGAAAIGETSYQLGAGIGIALLGSVMNAAYAPGLSSVPGVPASASGAAGHSLGEAYEVAARLGGAPGAALRHAARDSFVHGLHVTLLVSAGLLMLGAVMALRLPRVMECEEPATGFAEVPAPREAAESRVSA</sequence>
<accession>A0A4D4M4K0</accession>
<dbReference type="InterPro" id="IPR011701">
    <property type="entry name" value="MFS"/>
</dbReference>
<keyword evidence="4 8" id="KW-0812">Transmembrane</keyword>
<name>A0A4D4M4K0_STRAX</name>
<proteinExistence type="predicted"/>
<dbReference type="GeneID" id="41543614"/>
<feature type="transmembrane region" description="Helical" evidence="8">
    <location>
        <begin position="239"/>
        <end position="258"/>
    </location>
</feature>
<dbReference type="Proteomes" id="UP000302139">
    <property type="component" value="Unassembled WGS sequence"/>
</dbReference>
<keyword evidence="5 8" id="KW-1133">Transmembrane helix</keyword>
<gene>
    <name evidence="10" type="ORF">SAV14893_061830</name>
</gene>
<evidence type="ECO:0000256" key="8">
    <source>
        <dbReference type="SAM" id="Phobius"/>
    </source>
</evidence>
<feature type="transmembrane region" description="Helical" evidence="8">
    <location>
        <begin position="148"/>
        <end position="168"/>
    </location>
</feature>
<dbReference type="GO" id="GO:0046677">
    <property type="term" value="P:response to antibiotic"/>
    <property type="evidence" value="ECO:0007669"/>
    <property type="project" value="UniProtKB-KW"/>
</dbReference>
<evidence type="ECO:0000256" key="4">
    <source>
        <dbReference type="ARBA" id="ARBA00022692"/>
    </source>
</evidence>
<dbReference type="OMA" id="FQFTAYN"/>
<feature type="transmembrane region" description="Helical" evidence="8">
    <location>
        <begin position="210"/>
        <end position="227"/>
    </location>
</feature>
<feature type="transmembrane region" description="Helical" evidence="8">
    <location>
        <begin position="22"/>
        <end position="45"/>
    </location>
</feature>
<dbReference type="RefSeq" id="WP_010987942.1">
    <property type="nucleotide sequence ID" value="NZ_BAABTN010000026.1"/>
</dbReference>
<dbReference type="GO" id="GO:0022857">
    <property type="term" value="F:transmembrane transporter activity"/>
    <property type="evidence" value="ECO:0007669"/>
    <property type="project" value="InterPro"/>
</dbReference>
<evidence type="ECO:0000313" key="11">
    <source>
        <dbReference type="Proteomes" id="UP000302139"/>
    </source>
</evidence>
<dbReference type="InterPro" id="IPR020846">
    <property type="entry name" value="MFS_dom"/>
</dbReference>
<dbReference type="PROSITE" id="PS50850">
    <property type="entry name" value="MFS"/>
    <property type="match status" value="1"/>
</dbReference>
<feature type="transmembrane region" description="Helical" evidence="8">
    <location>
        <begin position="279"/>
        <end position="304"/>
    </location>
</feature>
<comment type="subcellular location">
    <subcellularLocation>
        <location evidence="1">Cell membrane</location>
        <topology evidence="1">Multi-pass membrane protein</topology>
    </subcellularLocation>
</comment>
<feature type="transmembrane region" description="Helical" evidence="8">
    <location>
        <begin position="174"/>
        <end position="198"/>
    </location>
</feature>
<evidence type="ECO:0000256" key="6">
    <source>
        <dbReference type="ARBA" id="ARBA00023136"/>
    </source>
</evidence>
<dbReference type="GO" id="GO:0005886">
    <property type="term" value="C:plasma membrane"/>
    <property type="evidence" value="ECO:0007669"/>
    <property type="project" value="UniProtKB-SubCell"/>
</dbReference>
<dbReference type="PANTHER" id="PTHR42718">
    <property type="entry name" value="MAJOR FACILITATOR SUPERFAMILY MULTIDRUG TRANSPORTER MFSC"/>
    <property type="match status" value="1"/>
</dbReference>
<feature type="transmembrane region" description="Helical" evidence="8">
    <location>
        <begin position="57"/>
        <end position="78"/>
    </location>
</feature>
<feature type="transmembrane region" description="Helical" evidence="8">
    <location>
        <begin position="345"/>
        <end position="365"/>
    </location>
</feature>
<dbReference type="Pfam" id="PF07690">
    <property type="entry name" value="MFS_1"/>
    <property type="match status" value="1"/>
</dbReference>
<dbReference type="PANTHER" id="PTHR42718:SF47">
    <property type="entry name" value="METHYL VIOLOGEN RESISTANCE PROTEIN SMVA"/>
    <property type="match status" value="1"/>
</dbReference>